<proteinExistence type="predicted"/>
<accession>A0A9J5WEK7</accession>
<dbReference type="SUPFAM" id="SSF48576">
    <property type="entry name" value="Terpenoid synthases"/>
    <property type="match status" value="1"/>
</dbReference>
<dbReference type="EMBL" id="JACXVP010000012">
    <property type="protein sequence ID" value="KAG5574169.1"/>
    <property type="molecule type" value="Genomic_DNA"/>
</dbReference>
<dbReference type="GO" id="GO:0000287">
    <property type="term" value="F:magnesium ion binding"/>
    <property type="evidence" value="ECO:0007669"/>
    <property type="project" value="InterPro"/>
</dbReference>
<evidence type="ECO:0000313" key="4">
    <source>
        <dbReference type="EMBL" id="KAG5574169.1"/>
    </source>
</evidence>
<dbReference type="InterPro" id="IPR005630">
    <property type="entry name" value="Terpene_synthase_metal-bd"/>
</dbReference>
<dbReference type="InterPro" id="IPR008949">
    <property type="entry name" value="Isoprenoid_synthase_dom_sf"/>
</dbReference>
<evidence type="ECO:0000256" key="2">
    <source>
        <dbReference type="ARBA" id="ARBA00022842"/>
    </source>
</evidence>
<keyword evidence="1" id="KW-0479">Metal-binding</keyword>
<organism evidence="4 5">
    <name type="scientific">Solanum commersonii</name>
    <name type="common">Commerson's wild potato</name>
    <name type="synonym">Commerson's nightshade</name>
    <dbReference type="NCBI Taxonomy" id="4109"/>
    <lineage>
        <taxon>Eukaryota</taxon>
        <taxon>Viridiplantae</taxon>
        <taxon>Streptophyta</taxon>
        <taxon>Embryophyta</taxon>
        <taxon>Tracheophyta</taxon>
        <taxon>Spermatophyta</taxon>
        <taxon>Magnoliopsida</taxon>
        <taxon>eudicotyledons</taxon>
        <taxon>Gunneridae</taxon>
        <taxon>Pentapetalae</taxon>
        <taxon>asterids</taxon>
        <taxon>lamiids</taxon>
        <taxon>Solanales</taxon>
        <taxon>Solanaceae</taxon>
        <taxon>Solanoideae</taxon>
        <taxon>Solaneae</taxon>
        <taxon>Solanum</taxon>
    </lineage>
</organism>
<comment type="caution">
    <text evidence="4">The sequence shown here is derived from an EMBL/GenBank/DDBJ whole genome shotgun (WGS) entry which is preliminary data.</text>
</comment>
<evidence type="ECO:0000313" key="5">
    <source>
        <dbReference type="Proteomes" id="UP000824120"/>
    </source>
</evidence>
<dbReference type="Pfam" id="PF03936">
    <property type="entry name" value="Terpene_synth_C"/>
    <property type="match status" value="1"/>
</dbReference>
<dbReference type="PANTHER" id="PTHR31739:SF25">
    <property type="entry name" value="(E,E)-GERANYLLINALOOL SYNTHASE"/>
    <property type="match status" value="1"/>
</dbReference>
<reference evidence="4 5" key="1">
    <citation type="submission" date="2020-09" db="EMBL/GenBank/DDBJ databases">
        <title>De no assembly of potato wild relative species, Solanum commersonii.</title>
        <authorList>
            <person name="Cho K."/>
        </authorList>
    </citation>
    <scope>NUCLEOTIDE SEQUENCE [LARGE SCALE GENOMIC DNA]</scope>
    <source>
        <strain evidence="4">LZ3.2</strain>
        <tissue evidence="4">Leaf</tissue>
    </source>
</reference>
<evidence type="ECO:0000256" key="1">
    <source>
        <dbReference type="ARBA" id="ARBA00022723"/>
    </source>
</evidence>
<dbReference type="GO" id="GO:0016102">
    <property type="term" value="P:diterpenoid biosynthetic process"/>
    <property type="evidence" value="ECO:0007669"/>
    <property type="project" value="TreeGrafter"/>
</dbReference>
<keyword evidence="2" id="KW-0460">Magnesium</keyword>
<name>A0A9J5WEK7_SOLCO</name>
<dbReference type="Gene3D" id="1.10.600.10">
    <property type="entry name" value="Farnesyl Diphosphate Synthase"/>
    <property type="match status" value="1"/>
</dbReference>
<sequence length="211" mass="24236">MEAKELPSWEKMRWDAKNLDGPSEIIFEALDDLWKETFDAWMTESLWSRTSNLTSRDKYLQVGMISIGARILVLHAALGCSILPNQMFGPINGQYENITKLLMTTTRLLNDIQSYLKEREVGKMNYTLLHFNENPRGQIEDSIDFVKVILGDKKKEFLENVLMDGFNDMPRTMKLLHLSCLNVLHILGRQGYPILVDGGRWQVCRGINQGA</sequence>
<dbReference type="Proteomes" id="UP000824120">
    <property type="component" value="Chromosome 12"/>
</dbReference>
<gene>
    <name evidence="4" type="ORF">H5410_063935</name>
</gene>
<dbReference type="GO" id="GO:0010333">
    <property type="term" value="F:terpene synthase activity"/>
    <property type="evidence" value="ECO:0007669"/>
    <property type="project" value="InterPro"/>
</dbReference>
<evidence type="ECO:0000259" key="3">
    <source>
        <dbReference type="Pfam" id="PF03936"/>
    </source>
</evidence>
<dbReference type="AlphaFoldDB" id="A0A9J5WEK7"/>
<dbReference type="InterPro" id="IPR050148">
    <property type="entry name" value="Terpene_synthase-like"/>
</dbReference>
<dbReference type="OrthoDB" id="2343925at2759"/>
<protein>
    <recommendedName>
        <fullName evidence="3">Terpene synthase metal-binding domain-containing protein</fullName>
    </recommendedName>
</protein>
<keyword evidence="5" id="KW-1185">Reference proteome</keyword>
<feature type="domain" description="Terpene synthase metal-binding" evidence="3">
    <location>
        <begin position="26"/>
        <end position="156"/>
    </location>
</feature>
<dbReference type="PANTHER" id="PTHR31739">
    <property type="entry name" value="ENT-COPALYL DIPHOSPHATE SYNTHASE, CHLOROPLASTIC"/>
    <property type="match status" value="1"/>
</dbReference>